<accession>A0AAV6HGH9</accession>
<dbReference type="InterPro" id="IPR019002">
    <property type="entry name" value="Ribosome_biogenesis_Nop16"/>
</dbReference>
<proteinExistence type="inferred from homology"/>
<gene>
    <name evidence="5" type="ORF">AALO_G00033500</name>
</gene>
<dbReference type="Proteomes" id="UP000823561">
    <property type="component" value="Chromosome 2"/>
</dbReference>
<evidence type="ECO:0000256" key="2">
    <source>
        <dbReference type="ARBA" id="ARBA00008479"/>
    </source>
</evidence>
<comment type="subcellular location">
    <subcellularLocation>
        <location evidence="1">Nucleus</location>
        <location evidence="1">Nucleolus</location>
    </subcellularLocation>
</comment>
<evidence type="ECO:0000256" key="4">
    <source>
        <dbReference type="ARBA" id="ARBA00023242"/>
    </source>
</evidence>
<evidence type="ECO:0000313" key="5">
    <source>
        <dbReference type="EMBL" id="KAG5285046.1"/>
    </source>
</evidence>
<keyword evidence="6" id="KW-1185">Reference proteome</keyword>
<reference evidence="5" key="1">
    <citation type="submission" date="2020-10" db="EMBL/GenBank/DDBJ databases">
        <title>Chromosome-scale genome assembly of the Allis shad, Alosa alosa.</title>
        <authorList>
            <person name="Margot Z."/>
            <person name="Christophe K."/>
            <person name="Cabau C."/>
            <person name="Louis A."/>
            <person name="Berthelot C."/>
            <person name="Parey E."/>
            <person name="Roest Crollius H."/>
            <person name="Montfort J."/>
            <person name="Robinson-Rechavi M."/>
            <person name="Bucao C."/>
            <person name="Bouchez O."/>
            <person name="Gislard M."/>
            <person name="Lluch J."/>
            <person name="Milhes M."/>
            <person name="Lampietro C."/>
            <person name="Lopez Roques C."/>
            <person name="Donnadieu C."/>
            <person name="Braasch I."/>
            <person name="Desvignes T."/>
            <person name="Postlethwait J."/>
            <person name="Bobe J."/>
            <person name="Guiguen Y."/>
        </authorList>
    </citation>
    <scope>NUCLEOTIDE SEQUENCE</scope>
    <source>
        <strain evidence="5">M-15738</strain>
        <tissue evidence="5">Blood</tissue>
    </source>
</reference>
<organism evidence="5 6">
    <name type="scientific">Alosa alosa</name>
    <name type="common">allis shad</name>
    <dbReference type="NCBI Taxonomy" id="278164"/>
    <lineage>
        <taxon>Eukaryota</taxon>
        <taxon>Metazoa</taxon>
        <taxon>Chordata</taxon>
        <taxon>Craniata</taxon>
        <taxon>Vertebrata</taxon>
        <taxon>Euteleostomi</taxon>
        <taxon>Actinopterygii</taxon>
        <taxon>Neopterygii</taxon>
        <taxon>Teleostei</taxon>
        <taxon>Clupei</taxon>
        <taxon>Clupeiformes</taxon>
        <taxon>Clupeoidei</taxon>
        <taxon>Clupeidae</taxon>
        <taxon>Alosa</taxon>
    </lineage>
</organism>
<dbReference type="PANTHER" id="PTHR13243:SF1">
    <property type="entry name" value="NUCLEOLAR PROTEIN 16"/>
    <property type="match status" value="1"/>
</dbReference>
<dbReference type="Pfam" id="PF09420">
    <property type="entry name" value="Nop16"/>
    <property type="match status" value="2"/>
</dbReference>
<evidence type="ECO:0000256" key="3">
    <source>
        <dbReference type="ARBA" id="ARBA00015522"/>
    </source>
</evidence>
<dbReference type="GO" id="GO:0005730">
    <property type="term" value="C:nucleolus"/>
    <property type="evidence" value="ECO:0007669"/>
    <property type="project" value="UniProtKB-SubCell"/>
</dbReference>
<evidence type="ECO:0000313" key="6">
    <source>
        <dbReference type="Proteomes" id="UP000823561"/>
    </source>
</evidence>
<comment type="similarity">
    <text evidence="2">Belongs to the NOP16 family.</text>
</comment>
<comment type="caution">
    <text evidence="5">The sequence shown here is derived from an EMBL/GenBank/DDBJ whole genome shotgun (WGS) entry which is preliminary data.</text>
</comment>
<dbReference type="EMBL" id="JADWDJ010000002">
    <property type="protein sequence ID" value="KAG5285046.1"/>
    <property type="molecule type" value="Genomic_DNA"/>
</dbReference>
<evidence type="ECO:0000256" key="1">
    <source>
        <dbReference type="ARBA" id="ARBA00004604"/>
    </source>
</evidence>
<dbReference type="AlphaFoldDB" id="A0AAV6HGH9"/>
<dbReference type="PANTHER" id="PTHR13243">
    <property type="entry name" value="HSPC111 PROTEIN-RELATED"/>
    <property type="match status" value="1"/>
</dbReference>
<sequence>MPKAKKSSKRKKFDYTKDRKKLRTKLRRKLAPTIECAQIRNAWDDRKTVQQNLREMGLQHDTKTVLPIRQPKLTNTEAMDVEPDELLIKKPYVIKDMEAQASIPSQSSKTLSRDLIEYAQHMLREHGNGNYKAMARDEKNYYQDTPKQIKRKIEDYKQCHAEDYSTFMQSLKA</sequence>
<dbReference type="GO" id="GO:0042273">
    <property type="term" value="P:ribosomal large subunit biogenesis"/>
    <property type="evidence" value="ECO:0007669"/>
    <property type="project" value="TreeGrafter"/>
</dbReference>
<name>A0AAV6HGH9_9TELE</name>
<keyword evidence="4" id="KW-0539">Nucleus</keyword>
<protein>
    <recommendedName>
        <fullName evidence="3">Nucleolar protein 16</fullName>
    </recommendedName>
</protein>